<dbReference type="OrthoDB" id="886754at2"/>
<proteinExistence type="predicted"/>
<dbReference type="AlphaFoldDB" id="A0A558GXK8"/>
<evidence type="ECO:0000313" key="2">
    <source>
        <dbReference type="Proteomes" id="UP000316500"/>
    </source>
</evidence>
<dbReference type="InterPro" id="IPR010064">
    <property type="entry name" value="HK97-gp10_tail"/>
</dbReference>
<comment type="caution">
    <text evidence="1">The sequence shown here is derived from an EMBL/GenBank/DDBJ whole genome shotgun (WGS) entry which is preliminary data.</text>
</comment>
<evidence type="ECO:0008006" key="3">
    <source>
        <dbReference type="Google" id="ProtNLM"/>
    </source>
</evidence>
<sequence length="122" mass="12553">MGADASELRKLAADLGKGARETGPRAQIVVRKTAVDGTRIAKNKVPVDTGNLKSTIGHSDLRNVGQSGTIGAEFGPTAEYGPYVELGTSRMAPQPFMGPAADEISGPFEQAMAQLGAEVLGG</sequence>
<accession>A0A558GXK8</accession>
<evidence type="ECO:0000313" key="1">
    <source>
        <dbReference type="EMBL" id="TVU61576.1"/>
    </source>
</evidence>
<dbReference type="EMBL" id="VNFK01000010">
    <property type="protein sequence ID" value="TVU61576.1"/>
    <property type="molecule type" value="Genomic_DNA"/>
</dbReference>
<organism evidence="1 2">
    <name type="scientific">Paenarthrobacter nitroguajacolicus</name>
    <name type="common">Arthrobacter nitroguajacolicus</name>
    <dbReference type="NCBI Taxonomy" id="211146"/>
    <lineage>
        <taxon>Bacteria</taxon>
        <taxon>Bacillati</taxon>
        <taxon>Actinomycetota</taxon>
        <taxon>Actinomycetes</taxon>
        <taxon>Micrococcales</taxon>
        <taxon>Micrococcaceae</taxon>
        <taxon>Paenarthrobacter</taxon>
    </lineage>
</organism>
<dbReference type="NCBIfam" id="TIGR01725">
    <property type="entry name" value="phge_HK97_gp10"/>
    <property type="match status" value="1"/>
</dbReference>
<name>A0A558GXK8_PAENT</name>
<protein>
    <recommendedName>
        <fullName evidence="3">HK97 gp10 family phage protein</fullName>
    </recommendedName>
</protein>
<dbReference type="Pfam" id="PF04883">
    <property type="entry name" value="HK97-gp10_like"/>
    <property type="match status" value="1"/>
</dbReference>
<reference evidence="1 2" key="1">
    <citation type="submission" date="2019-07" db="EMBL/GenBank/DDBJ databases">
        <title>Diversity of Bacteria from Kongsfjorden, Arctic.</title>
        <authorList>
            <person name="Yu Y."/>
        </authorList>
    </citation>
    <scope>NUCLEOTIDE SEQUENCE [LARGE SCALE GENOMIC DNA]</scope>
    <source>
        <strain evidence="1 2">SM1928</strain>
    </source>
</reference>
<dbReference type="RefSeq" id="WP_144651362.1">
    <property type="nucleotide sequence ID" value="NZ_VNFK01000010.1"/>
</dbReference>
<gene>
    <name evidence="1" type="ORF">FQP90_13630</name>
</gene>
<dbReference type="Proteomes" id="UP000316500">
    <property type="component" value="Unassembled WGS sequence"/>
</dbReference>